<dbReference type="Proteomes" id="UP000789525">
    <property type="component" value="Unassembled WGS sequence"/>
</dbReference>
<organism evidence="1 2">
    <name type="scientific">Acaulospora colombiana</name>
    <dbReference type="NCBI Taxonomy" id="27376"/>
    <lineage>
        <taxon>Eukaryota</taxon>
        <taxon>Fungi</taxon>
        <taxon>Fungi incertae sedis</taxon>
        <taxon>Mucoromycota</taxon>
        <taxon>Glomeromycotina</taxon>
        <taxon>Glomeromycetes</taxon>
        <taxon>Diversisporales</taxon>
        <taxon>Acaulosporaceae</taxon>
        <taxon>Acaulospora</taxon>
    </lineage>
</organism>
<protein>
    <submittedName>
        <fullName evidence="1">11606_t:CDS:1</fullName>
    </submittedName>
</protein>
<evidence type="ECO:0000313" key="2">
    <source>
        <dbReference type="Proteomes" id="UP000789525"/>
    </source>
</evidence>
<proteinExistence type="predicted"/>
<sequence length="72" mass="7745">LEQIHNCDLIHCDIHSGNILAGVNGVLGSIRIADLGLCKTATSDHARNNIYGVPPYVAPEIFRNSPFTKASD</sequence>
<dbReference type="EMBL" id="CAJVPT010066289">
    <property type="protein sequence ID" value="CAG8773157.1"/>
    <property type="molecule type" value="Genomic_DNA"/>
</dbReference>
<evidence type="ECO:0000313" key="1">
    <source>
        <dbReference type="EMBL" id="CAG8773157.1"/>
    </source>
</evidence>
<keyword evidence="2" id="KW-1185">Reference proteome</keyword>
<feature type="non-terminal residue" evidence="1">
    <location>
        <position position="72"/>
    </location>
</feature>
<reference evidence="1" key="1">
    <citation type="submission" date="2021-06" db="EMBL/GenBank/DDBJ databases">
        <authorList>
            <person name="Kallberg Y."/>
            <person name="Tangrot J."/>
            <person name="Rosling A."/>
        </authorList>
    </citation>
    <scope>NUCLEOTIDE SEQUENCE</scope>
    <source>
        <strain evidence="1">CL356</strain>
    </source>
</reference>
<accession>A0ACA9R1T9</accession>
<feature type="non-terminal residue" evidence="1">
    <location>
        <position position="1"/>
    </location>
</feature>
<comment type="caution">
    <text evidence="1">The sequence shown here is derived from an EMBL/GenBank/DDBJ whole genome shotgun (WGS) entry which is preliminary data.</text>
</comment>
<name>A0ACA9R1T9_9GLOM</name>
<gene>
    <name evidence="1" type="ORF">ACOLOM_LOCUS13922</name>
</gene>